<dbReference type="InterPro" id="IPR012675">
    <property type="entry name" value="Beta-grasp_dom_sf"/>
</dbReference>
<dbReference type="SUPFAM" id="SSF54292">
    <property type="entry name" value="2Fe-2S ferredoxin-like"/>
    <property type="match status" value="1"/>
</dbReference>
<evidence type="ECO:0000256" key="5">
    <source>
        <dbReference type="ARBA" id="ARBA00023014"/>
    </source>
</evidence>
<dbReference type="PROSITE" id="PS00197">
    <property type="entry name" value="2FE2S_FER_1"/>
    <property type="match status" value="1"/>
</dbReference>
<keyword evidence="1" id="KW-0001">2Fe-2S</keyword>
<dbReference type="InterPro" id="IPR002888">
    <property type="entry name" value="2Fe-2S-bd"/>
</dbReference>
<keyword evidence="4" id="KW-0408">Iron</keyword>
<evidence type="ECO:0000259" key="6">
    <source>
        <dbReference type="PROSITE" id="PS51085"/>
    </source>
</evidence>
<reference evidence="7 8" key="1">
    <citation type="submission" date="2019-06" db="EMBL/GenBank/DDBJ databases">
        <title>New taxonomy in bacterial strain CC-CFT640, isolated from vineyard.</title>
        <authorList>
            <person name="Lin S.-Y."/>
            <person name="Tsai C.-F."/>
            <person name="Young C.-C."/>
        </authorList>
    </citation>
    <scope>NUCLEOTIDE SEQUENCE [LARGE SCALE GENOMIC DNA]</scope>
    <source>
        <strain evidence="7 8">CC-CFT640</strain>
    </source>
</reference>
<keyword evidence="5" id="KW-0411">Iron-sulfur</keyword>
<dbReference type="InterPro" id="IPR036010">
    <property type="entry name" value="2Fe-2S_ferredoxin-like_sf"/>
</dbReference>
<dbReference type="SUPFAM" id="SSF47741">
    <property type="entry name" value="CO dehydrogenase ISP C-domain like"/>
    <property type="match status" value="1"/>
</dbReference>
<dbReference type="OrthoDB" id="7375656at2"/>
<organism evidence="7 8">
    <name type="scientific">Vineibacter terrae</name>
    <dbReference type="NCBI Taxonomy" id="2586908"/>
    <lineage>
        <taxon>Bacteria</taxon>
        <taxon>Pseudomonadati</taxon>
        <taxon>Pseudomonadota</taxon>
        <taxon>Alphaproteobacteria</taxon>
        <taxon>Hyphomicrobiales</taxon>
        <taxon>Vineibacter</taxon>
    </lineage>
</organism>
<dbReference type="InterPro" id="IPR036884">
    <property type="entry name" value="2Fe-2S-bd_dom_sf"/>
</dbReference>
<keyword evidence="3" id="KW-0560">Oxidoreductase</keyword>
<evidence type="ECO:0000256" key="1">
    <source>
        <dbReference type="ARBA" id="ARBA00022714"/>
    </source>
</evidence>
<dbReference type="RefSeq" id="WP_147852040.1">
    <property type="nucleotide sequence ID" value="NZ_VDUZ01000069.1"/>
</dbReference>
<keyword evidence="2" id="KW-0479">Metal-binding</keyword>
<dbReference type="CDD" id="cd00207">
    <property type="entry name" value="fer2"/>
    <property type="match status" value="1"/>
</dbReference>
<dbReference type="AlphaFoldDB" id="A0A5C8P993"/>
<evidence type="ECO:0000256" key="4">
    <source>
        <dbReference type="ARBA" id="ARBA00023004"/>
    </source>
</evidence>
<dbReference type="PANTHER" id="PTHR44379">
    <property type="entry name" value="OXIDOREDUCTASE WITH IRON-SULFUR SUBUNIT"/>
    <property type="match status" value="1"/>
</dbReference>
<dbReference type="Proteomes" id="UP000321638">
    <property type="component" value="Unassembled WGS sequence"/>
</dbReference>
<protein>
    <submittedName>
        <fullName evidence="7">(2Fe-2S)-binding protein</fullName>
    </submittedName>
</protein>
<keyword evidence="8" id="KW-1185">Reference proteome</keyword>
<sequence length="155" mass="15536">MITTTLTVNDRVHAVTAEATATVLDVLRDHLGLTGAKRGCNYGVCGTCSVLIDGKLARACLSLAANCAGRAVTTIEAIGQGEALDPLQRCLVEAGAVQCGFCSPAMVLAIKALLAVNPHPTAAEVGAAISGNICRCSGYGAIIEAVTRATGGAAP</sequence>
<evidence type="ECO:0000256" key="3">
    <source>
        <dbReference type="ARBA" id="ARBA00023002"/>
    </source>
</evidence>
<feature type="domain" description="2Fe-2S ferredoxin-type" evidence="6">
    <location>
        <begin position="2"/>
        <end position="78"/>
    </location>
</feature>
<dbReference type="Gene3D" id="1.10.150.120">
    <property type="entry name" value="[2Fe-2S]-binding domain"/>
    <property type="match status" value="1"/>
</dbReference>
<proteinExistence type="predicted"/>
<evidence type="ECO:0000313" key="7">
    <source>
        <dbReference type="EMBL" id="TXL69908.1"/>
    </source>
</evidence>
<dbReference type="PANTHER" id="PTHR44379:SF8">
    <property type="entry name" value="XANTHINE DEHYDROGENASE IRON-SULFUR-BINDING SUBUNIT XDHC-RELATED"/>
    <property type="match status" value="1"/>
</dbReference>
<dbReference type="EMBL" id="VDUZ01000069">
    <property type="protein sequence ID" value="TXL69908.1"/>
    <property type="molecule type" value="Genomic_DNA"/>
</dbReference>
<dbReference type="PROSITE" id="PS51085">
    <property type="entry name" value="2FE2S_FER_2"/>
    <property type="match status" value="1"/>
</dbReference>
<dbReference type="InterPro" id="IPR051452">
    <property type="entry name" value="Diverse_Oxidoreductases"/>
</dbReference>
<dbReference type="Pfam" id="PF00111">
    <property type="entry name" value="Fer2"/>
    <property type="match status" value="1"/>
</dbReference>
<accession>A0A5C8P993</accession>
<evidence type="ECO:0000313" key="8">
    <source>
        <dbReference type="Proteomes" id="UP000321638"/>
    </source>
</evidence>
<dbReference type="Pfam" id="PF01799">
    <property type="entry name" value="Fer2_2"/>
    <property type="match status" value="1"/>
</dbReference>
<dbReference type="InterPro" id="IPR001041">
    <property type="entry name" value="2Fe-2S_ferredoxin-type"/>
</dbReference>
<gene>
    <name evidence="7" type="ORF">FHP25_36980</name>
</gene>
<dbReference type="GO" id="GO:0016491">
    <property type="term" value="F:oxidoreductase activity"/>
    <property type="evidence" value="ECO:0007669"/>
    <property type="project" value="UniProtKB-KW"/>
</dbReference>
<dbReference type="GO" id="GO:0051537">
    <property type="term" value="F:2 iron, 2 sulfur cluster binding"/>
    <property type="evidence" value="ECO:0007669"/>
    <property type="project" value="UniProtKB-KW"/>
</dbReference>
<dbReference type="InterPro" id="IPR006058">
    <property type="entry name" value="2Fe2S_fd_BS"/>
</dbReference>
<name>A0A5C8P993_9HYPH</name>
<dbReference type="GO" id="GO:0046872">
    <property type="term" value="F:metal ion binding"/>
    <property type="evidence" value="ECO:0007669"/>
    <property type="project" value="UniProtKB-KW"/>
</dbReference>
<dbReference type="Gene3D" id="3.10.20.30">
    <property type="match status" value="1"/>
</dbReference>
<evidence type="ECO:0000256" key="2">
    <source>
        <dbReference type="ARBA" id="ARBA00022723"/>
    </source>
</evidence>
<comment type="caution">
    <text evidence="7">The sequence shown here is derived from an EMBL/GenBank/DDBJ whole genome shotgun (WGS) entry which is preliminary data.</text>
</comment>